<dbReference type="Pfam" id="PF24994">
    <property type="entry name" value="GIL1_IRKI_C"/>
    <property type="match status" value="1"/>
</dbReference>
<feature type="domain" description="GIL1/IRKI C-terminal" evidence="1">
    <location>
        <begin position="102"/>
        <end position="135"/>
    </location>
</feature>
<accession>A0A8S9SHI8</accession>
<dbReference type="InterPro" id="IPR056813">
    <property type="entry name" value="GIL1_IRKI_C"/>
</dbReference>
<evidence type="ECO:0000313" key="2">
    <source>
        <dbReference type="EMBL" id="KAF3599443.1"/>
    </source>
</evidence>
<organism evidence="2 3">
    <name type="scientific">Brassica cretica</name>
    <name type="common">Mustard</name>
    <dbReference type="NCBI Taxonomy" id="69181"/>
    <lineage>
        <taxon>Eukaryota</taxon>
        <taxon>Viridiplantae</taxon>
        <taxon>Streptophyta</taxon>
        <taxon>Embryophyta</taxon>
        <taxon>Tracheophyta</taxon>
        <taxon>Spermatophyta</taxon>
        <taxon>Magnoliopsida</taxon>
        <taxon>eudicotyledons</taxon>
        <taxon>Gunneridae</taxon>
        <taxon>Pentapetalae</taxon>
        <taxon>rosids</taxon>
        <taxon>malvids</taxon>
        <taxon>Brassicales</taxon>
        <taxon>Brassicaceae</taxon>
        <taxon>Brassiceae</taxon>
        <taxon>Brassica</taxon>
    </lineage>
</organism>
<evidence type="ECO:0000259" key="1">
    <source>
        <dbReference type="Pfam" id="PF24994"/>
    </source>
</evidence>
<reference evidence="2" key="1">
    <citation type="submission" date="2019-12" db="EMBL/GenBank/DDBJ databases">
        <title>Genome sequencing and annotation of Brassica cretica.</title>
        <authorList>
            <person name="Studholme D.J."/>
            <person name="Sarris P."/>
        </authorList>
    </citation>
    <scope>NUCLEOTIDE SEQUENCE</scope>
    <source>
        <strain evidence="2">PFS-109/04</strain>
        <tissue evidence="2">Leaf</tissue>
    </source>
</reference>
<dbReference type="GO" id="GO:0009639">
    <property type="term" value="P:response to red or far red light"/>
    <property type="evidence" value="ECO:0007669"/>
    <property type="project" value="InterPro"/>
</dbReference>
<sequence>MDEWCGVVLSVRVYESMLNDVVKDVKKFTKVLIGLMEKAGWDLDLAASYVHPEVDMCLAIQWELLERDKECGFSWFCDKKYHELIHPNMESSIFSSMDQTEAVLSSWMSPTRAKVGFIVVPEFKVGCTVIQSQVYPTGFKCK</sequence>
<dbReference type="PANTHER" id="PTHR31161">
    <property type="entry name" value="PROTEIN GRAVITROPIC IN THE LIGHT 1"/>
    <property type="match status" value="1"/>
</dbReference>
<protein>
    <recommendedName>
        <fullName evidence="1">GIL1/IRKI C-terminal domain-containing protein</fullName>
    </recommendedName>
</protein>
<comment type="caution">
    <text evidence="2">The sequence shown here is derived from an EMBL/GenBank/DDBJ whole genome shotgun (WGS) entry which is preliminary data.</text>
</comment>
<evidence type="ECO:0000313" key="3">
    <source>
        <dbReference type="Proteomes" id="UP000712600"/>
    </source>
</evidence>
<dbReference type="InterPro" id="IPR040225">
    <property type="entry name" value="GIL1-like"/>
</dbReference>
<name>A0A8S9SHI8_BRACR</name>
<dbReference type="GO" id="GO:0009959">
    <property type="term" value="P:negative gravitropism"/>
    <property type="evidence" value="ECO:0007669"/>
    <property type="project" value="InterPro"/>
</dbReference>
<dbReference type="Proteomes" id="UP000712600">
    <property type="component" value="Unassembled WGS sequence"/>
</dbReference>
<gene>
    <name evidence="2" type="ORF">F2Q69_00039181</name>
</gene>
<dbReference type="AlphaFoldDB" id="A0A8S9SHI8"/>
<proteinExistence type="predicted"/>
<dbReference type="EMBL" id="QGKX02000004">
    <property type="protein sequence ID" value="KAF3599443.1"/>
    <property type="molecule type" value="Genomic_DNA"/>
</dbReference>